<keyword evidence="3" id="KW-0786">Thiamine pyrophosphate</keyword>
<proteinExistence type="predicted"/>
<dbReference type="Gene3D" id="3.40.50.970">
    <property type="match status" value="1"/>
</dbReference>
<dbReference type="GO" id="GO:0004739">
    <property type="term" value="F:pyruvate dehydrogenase (acetyl-transferring) activity"/>
    <property type="evidence" value="ECO:0007669"/>
    <property type="project" value="TreeGrafter"/>
</dbReference>
<dbReference type="EMBL" id="CAESPC010000016">
    <property type="protein sequence ID" value="CAB4366617.1"/>
    <property type="molecule type" value="Genomic_DNA"/>
</dbReference>
<feature type="domain" description="Dehydrogenase E1 component" evidence="4">
    <location>
        <begin position="26"/>
        <end position="322"/>
    </location>
</feature>
<dbReference type="InterPro" id="IPR029061">
    <property type="entry name" value="THDP-binding"/>
</dbReference>
<dbReference type="InterPro" id="IPR050642">
    <property type="entry name" value="PDH_E1_Alpha_Subunit"/>
</dbReference>
<protein>
    <submittedName>
        <fullName evidence="5">Unannotated protein</fullName>
    </submittedName>
</protein>
<dbReference type="Pfam" id="PF00676">
    <property type="entry name" value="E1_dh"/>
    <property type="match status" value="1"/>
</dbReference>
<evidence type="ECO:0000256" key="1">
    <source>
        <dbReference type="ARBA" id="ARBA00001964"/>
    </source>
</evidence>
<organism evidence="5">
    <name type="scientific">freshwater metagenome</name>
    <dbReference type="NCBI Taxonomy" id="449393"/>
    <lineage>
        <taxon>unclassified sequences</taxon>
        <taxon>metagenomes</taxon>
        <taxon>ecological metagenomes</taxon>
    </lineage>
</organism>
<evidence type="ECO:0000256" key="3">
    <source>
        <dbReference type="ARBA" id="ARBA00023052"/>
    </source>
</evidence>
<dbReference type="EMBL" id="CAFBOW010000015">
    <property type="protein sequence ID" value="CAB4990762.1"/>
    <property type="molecule type" value="Genomic_DNA"/>
</dbReference>
<evidence type="ECO:0000313" key="6">
    <source>
        <dbReference type="EMBL" id="CAB4990762.1"/>
    </source>
</evidence>
<dbReference type="PANTHER" id="PTHR11516:SF41">
    <property type="entry name" value="3-METHYL-2-OXOBUTANOATE DEHYDROGENASE SUBUNIT ALPHA"/>
    <property type="match status" value="1"/>
</dbReference>
<dbReference type="InterPro" id="IPR001017">
    <property type="entry name" value="DH_E1"/>
</dbReference>
<evidence type="ECO:0000259" key="4">
    <source>
        <dbReference type="Pfam" id="PF00676"/>
    </source>
</evidence>
<dbReference type="AlphaFoldDB" id="A0A6J6ACX3"/>
<dbReference type="GO" id="GO:0006086">
    <property type="term" value="P:pyruvate decarboxylation to acetyl-CoA"/>
    <property type="evidence" value="ECO:0007669"/>
    <property type="project" value="TreeGrafter"/>
</dbReference>
<keyword evidence="2" id="KW-0560">Oxidoreductase</keyword>
<comment type="cofactor">
    <cofactor evidence="1">
        <name>thiamine diphosphate</name>
        <dbReference type="ChEBI" id="CHEBI:58937"/>
    </cofactor>
</comment>
<dbReference type="SUPFAM" id="SSF52518">
    <property type="entry name" value="Thiamin diphosphate-binding fold (THDP-binding)"/>
    <property type="match status" value="1"/>
</dbReference>
<evidence type="ECO:0000313" key="5">
    <source>
        <dbReference type="EMBL" id="CAB4366617.1"/>
    </source>
</evidence>
<gene>
    <name evidence="6" type="ORF">UFOPK4032_00150</name>
    <name evidence="5" type="ORF">UFOPK4180_00205</name>
</gene>
<evidence type="ECO:0000256" key="2">
    <source>
        <dbReference type="ARBA" id="ARBA00023002"/>
    </source>
</evidence>
<sequence>MSTSLERRNLLKTSDSKTDEIACYERMLEIREFERRTNELFAAGEIRGTTHLCVGEEALNLGLATVLNPDDVIAATYRSHGIALAFGLSPHSVMAEIMGKSTGCAGGIGGSMHMCDSSVGVLPTSAIIGGGMPVAAGAALAFQIQKKKNVAVAYFGDAATNIGAFHESMNLAAIWKLPVIFVINNNVYGEYTRIDLSTPIEDLHIRAESYAMPHAKLDGMDIYAVQSGMQEAIDRARRGDGPTLIEAKTYRFSGHSRADQALYRPEGELEMWQKRDPILVTEQALTKKGLLDTAKIEEMKAKAVATVDAAIVQAKSDPEPTAKDMFSHIFTSQKVG</sequence>
<reference evidence="5" key="1">
    <citation type="submission" date="2020-05" db="EMBL/GenBank/DDBJ databases">
        <authorList>
            <person name="Chiriac C."/>
            <person name="Salcher M."/>
            <person name="Ghai R."/>
            <person name="Kavagutti S V."/>
        </authorList>
    </citation>
    <scope>NUCLEOTIDE SEQUENCE</scope>
</reference>
<dbReference type="CDD" id="cd02000">
    <property type="entry name" value="TPP_E1_PDC_ADC_BCADC"/>
    <property type="match status" value="1"/>
</dbReference>
<name>A0A6J6ACX3_9ZZZZ</name>
<accession>A0A6J6ACX3</accession>
<dbReference type="PANTHER" id="PTHR11516">
    <property type="entry name" value="PYRUVATE DEHYDROGENASE E1 COMPONENT, ALPHA SUBUNIT BACTERIAL AND ORGANELLAR"/>
    <property type="match status" value="1"/>
</dbReference>